<sequence>MTIALVNGRVLTPGGFVEGQAVIVEGRRIAALAPDDAVPDGVLRHDLGGATLCPGFIDSQVNGGGGVLFNADTSVAAIRRIGAAHRRFGTTAFLPTLISDTLDTVARGIAAVEQAIAEGVPGVIGIHIEGPFLSADRKGVHDPAFFRTLAPEHVALLTSLKGGVTLITLAPERADPALIRALREAGAVVALGHSDAPYATASAAFDAGAIGVTHLFNAMSQLTGREPGLVGAALERDAVYCPMIVDGRHVAPTTMRLAMRCKPIERMMLVTDAMPTVGSTEDWFDLGGRRVEVRDGVCATADGTLAGSHLDMATAVRNAVAMLGVTLEEAAMMASATPAAFLGVSDRMGSIEAGRLADLVALDADGRVVSTWIGGEIGT</sequence>
<evidence type="ECO:0000256" key="2">
    <source>
        <dbReference type="ARBA" id="ARBA00022723"/>
    </source>
</evidence>
<reference evidence="7" key="1">
    <citation type="submission" date="2023-04" db="EMBL/GenBank/DDBJ databases">
        <title>Sphingomonas sp. MAHUQ-71 isolated from rice field.</title>
        <authorList>
            <person name="Huq M.A."/>
        </authorList>
    </citation>
    <scope>NUCLEOTIDE SEQUENCE</scope>
    <source>
        <strain evidence="7">MAHUQ-71</strain>
    </source>
</reference>
<dbReference type="SUPFAM" id="SSF51338">
    <property type="entry name" value="Composite domain of metallo-dependent hydrolases"/>
    <property type="match status" value="1"/>
</dbReference>
<evidence type="ECO:0000256" key="3">
    <source>
        <dbReference type="ARBA" id="ARBA00022801"/>
    </source>
</evidence>
<evidence type="ECO:0000256" key="1">
    <source>
        <dbReference type="ARBA" id="ARBA00010716"/>
    </source>
</evidence>
<dbReference type="InterPro" id="IPR032466">
    <property type="entry name" value="Metal_Hydrolase"/>
</dbReference>
<dbReference type="Pfam" id="PF01979">
    <property type="entry name" value="Amidohydro_1"/>
    <property type="match status" value="1"/>
</dbReference>
<keyword evidence="4 5" id="KW-0119">Carbohydrate metabolism</keyword>
<dbReference type="PIRSF" id="PIRSF038994">
    <property type="entry name" value="NagA"/>
    <property type="match status" value="1"/>
</dbReference>
<accession>A0ABT6MXK0</accession>
<dbReference type="SUPFAM" id="SSF51556">
    <property type="entry name" value="Metallo-dependent hydrolases"/>
    <property type="match status" value="1"/>
</dbReference>
<dbReference type="Proteomes" id="UP001160625">
    <property type="component" value="Unassembled WGS sequence"/>
</dbReference>
<evidence type="ECO:0000313" key="7">
    <source>
        <dbReference type="EMBL" id="MDH7637778.1"/>
    </source>
</evidence>
<dbReference type="GO" id="GO:0008448">
    <property type="term" value="F:N-acetylglucosamine-6-phosphate deacetylase activity"/>
    <property type="evidence" value="ECO:0007669"/>
    <property type="project" value="UniProtKB-EC"/>
</dbReference>
<dbReference type="RefSeq" id="WP_281043121.1">
    <property type="nucleotide sequence ID" value="NZ_JARYGZ010000001.1"/>
</dbReference>
<dbReference type="Gene3D" id="2.30.40.10">
    <property type="entry name" value="Urease, subunit C, domain 1"/>
    <property type="match status" value="1"/>
</dbReference>
<proteinExistence type="inferred from homology"/>
<dbReference type="CDD" id="cd00854">
    <property type="entry name" value="NagA"/>
    <property type="match status" value="1"/>
</dbReference>
<evidence type="ECO:0000256" key="5">
    <source>
        <dbReference type="PIRNR" id="PIRNR038994"/>
    </source>
</evidence>
<keyword evidence="8" id="KW-1185">Reference proteome</keyword>
<dbReference type="NCBIfam" id="TIGR00221">
    <property type="entry name" value="nagA"/>
    <property type="match status" value="1"/>
</dbReference>
<gene>
    <name evidence="7" type="primary">nagA</name>
    <name evidence="7" type="ORF">QGN17_03445</name>
</gene>
<dbReference type="Gene3D" id="3.20.20.140">
    <property type="entry name" value="Metal-dependent hydrolases"/>
    <property type="match status" value="1"/>
</dbReference>
<comment type="caution">
    <text evidence="7">The sequence shown here is derived from an EMBL/GenBank/DDBJ whole genome shotgun (WGS) entry which is preliminary data.</text>
</comment>
<evidence type="ECO:0000259" key="6">
    <source>
        <dbReference type="Pfam" id="PF01979"/>
    </source>
</evidence>
<name>A0ABT6MXK0_9SPHN</name>
<keyword evidence="3 5" id="KW-0378">Hydrolase</keyword>
<dbReference type="EMBL" id="JARYGZ010000001">
    <property type="protein sequence ID" value="MDH7637778.1"/>
    <property type="molecule type" value="Genomic_DNA"/>
</dbReference>
<keyword evidence="2" id="KW-0479">Metal-binding</keyword>
<evidence type="ECO:0000256" key="4">
    <source>
        <dbReference type="ARBA" id="ARBA00023277"/>
    </source>
</evidence>
<dbReference type="PANTHER" id="PTHR11113">
    <property type="entry name" value="N-ACETYLGLUCOSAMINE-6-PHOSPHATE DEACETYLASE"/>
    <property type="match status" value="1"/>
</dbReference>
<organism evidence="7 8">
    <name type="scientific">Sphingomonas oryzagri</name>
    <dbReference type="NCBI Taxonomy" id="3042314"/>
    <lineage>
        <taxon>Bacteria</taxon>
        <taxon>Pseudomonadati</taxon>
        <taxon>Pseudomonadota</taxon>
        <taxon>Alphaproteobacteria</taxon>
        <taxon>Sphingomonadales</taxon>
        <taxon>Sphingomonadaceae</taxon>
        <taxon>Sphingomonas</taxon>
    </lineage>
</organism>
<feature type="domain" description="Amidohydrolase-related" evidence="6">
    <location>
        <begin position="51"/>
        <end position="377"/>
    </location>
</feature>
<dbReference type="PANTHER" id="PTHR11113:SF14">
    <property type="entry name" value="N-ACETYLGLUCOSAMINE-6-PHOSPHATE DEACETYLASE"/>
    <property type="match status" value="1"/>
</dbReference>
<protein>
    <submittedName>
        <fullName evidence="7">N-acetylglucosamine-6-phosphate deacetylase</fullName>
        <ecNumber evidence="7">3.5.1.25</ecNumber>
    </submittedName>
</protein>
<dbReference type="InterPro" id="IPR011059">
    <property type="entry name" value="Metal-dep_hydrolase_composite"/>
</dbReference>
<dbReference type="EC" id="3.5.1.25" evidence="7"/>
<dbReference type="InterPro" id="IPR003764">
    <property type="entry name" value="GlcNAc_6-P_deAcase"/>
</dbReference>
<dbReference type="InterPro" id="IPR006680">
    <property type="entry name" value="Amidohydro-rel"/>
</dbReference>
<comment type="similarity">
    <text evidence="1 5">Belongs to the metallo-dependent hydrolases superfamily. NagA family.</text>
</comment>
<evidence type="ECO:0000313" key="8">
    <source>
        <dbReference type="Proteomes" id="UP001160625"/>
    </source>
</evidence>